<protein>
    <submittedName>
        <fullName evidence="2">Uncharacterized protein</fullName>
    </submittedName>
</protein>
<accession>A0A2R6X821</accession>
<proteinExistence type="predicted"/>
<keyword evidence="1" id="KW-0732">Signal</keyword>
<evidence type="ECO:0000313" key="2">
    <source>
        <dbReference type="EMBL" id="PTQ42248.1"/>
    </source>
</evidence>
<dbReference type="AlphaFoldDB" id="A0A2R6X821"/>
<evidence type="ECO:0000313" key="3">
    <source>
        <dbReference type="Proteomes" id="UP000244005"/>
    </source>
</evidence>
<gene>
    <name evidence="2" type="ORF">MARPO_0030s0004</name>
</gene>
<dbReference type="EMBL" id="KZ772702">
    <property type="protein sequence ID" value="PTQ42248.1"/>
    <property type="molecule type" value="Genomic_DNA"/>
</dbReference>
<evidence type="ECO:0000256" key="1">
    <source>
        <dbReference type="SAM" id="SignalP"/>
    </source>
</evidence>
<sequence length="194" mass="20948">MESTSYLRGRIPSVLLAALVLALSRLQSTGALDILFWPQMYCRGQSVGCFGIAPGVCCTIPPTPWLSVEVRNSVPCQLTDIFIGGGCTGLWGSFTGTVCASGAKFTGARWNPICRRRQLLADVSDDEQQACTDASSGCKKLVDPNALVYNSGEGNWVLITDNAIWLYEQLKNVPDSEKVAWLTAQGATYTSKTE</sequence>
<dbReference type="Proteomes" id="UP000244005">
    <property type="component" value="Unassembled WGS sequence"/>
</dbReference>
<feature type="chain" id="PRO_5015355387" evidence="1">
    <location>
        <begin position="32"/>
        <end position="194"/>
    </location>
</feature>
<feature type="signal peptide" evidence="1">
    <location>
        <begin position="1"/>
        <end position="31"/>
    </location>
</feature>
<dbReference type="OMA" id="ITDNAIW"/>
<keyword evidence="3" id="KW-1185">Reference proteome</keyword>
<dbReference type="OrthoDB" id="1957291at2759"/>
<organism evidence="2 3">
    <name type="scientific">Marchantia polymorpha</name>
    <name type="common">Common liverwort</name>
    <name type="synonym">Marchantia aquatica</name>
    <dbReference type="NCBI Taxonomy" id="3197"/>
    <lineage>
        <taxon>Eukaryota</taxon>
        <taxon>Viridiplantae</taxon>
        <taxon>Streptophyta</taxon>
        <taxon>Embryophyta</taxon>
        <taxon>Marchantiophyta</taxon>
        <taxon>Marchantiopsida</taxon>
        <taxon>Marchantiidae</taxon>
        <taxon>Marchantiales</taxon>
        <taxon>Marchantiaceae</taxon>
        <taxon>Marchantia</taxon>
    </lineage>
</organism>
<dbReference type="Gramene" id="Mp8g16710.1">
    <property type="protein sequence ID" value="Mp8g16710.1.cds1"/>
    <property type="gene ID" value="Mp8g16710"/>
</dbReference>
<reference evidence="3" key="1">
    <citation type="journal article" date="2017" name="Cell">
        <title>Insights into land plant evolution garnered from the Marchantia polymorpha genome.</title>
        <authorList>
            <person name="Bowman J.L."/>
            <person name="Kohchi T."/>
            <person name="Yamato K.T."/>
            <person name="Jenkins J."/>
            <person name="Shu S."/>
            <person name="Ishizaki K."/>
            <person name="Yamaoka S."/>
            <person name="Nishihama R."/>
            <person name="Nakamura Y."/>
            <person name="Berger F."/>
            <person name="Adam C."/>
            <person name="Aki S.S."/>
            <person name="Althoff F."/>
            <person name="Araki T."/>
            <person name="Arteaga-Vazquez M.A."/>
            <person name="Balasubrmanian S."/>
            <person name="Barry K."/>
            <person name="Bauer D."/>
            <person name="Boehm C.R."/>
            <person name="Briginshaw L."/>
            <person name="Caballero-Perez J."/>
            <person name="Catarino B."/>
            <person name="Chen F."/>
            <person name="Chiyoda S."/>
            <person name="Chovatia M."/>
            <person name="Davies K.M."/>
            <person name="Delmans M."/>
            <person name="Demura T."/>
            <person name="Dierschke T."/>
            <person name="Dolan L."/>
            <person name="Dorantes-Acosta A.E."/>
            <person name="Eklund D.M."/>
            <person name="Florent S.N."/>
            <person name="Flores-Sandoval E."/>
            <person name="Fujiyama A."/>
            <person name="Fukuzawa H."/>
            <person name="Galik B."/>
            <person name="Grimanelli D."/>
            <person name="Grimwood J."/>
            <person name="Grossniklaus U."/>
            <person name="Hamada T."/>
            <person name="Haseloff J."/>
            <person name="Hetherington A.J."/>
            <person name="Higo A."/>
            <person name="Hirakawa Y."/>
            <person name="Hundley H.N."/>
            <person name="Ikeda Y."/>
            <person name="Inoue K."/>
            <person name="Inoue S.I."/>
            <person name="Ishida S."/>
            <person name="Jia Q."/>
            <person name="Kakita M."/>
            <person name="Kanazawa T."/>
            <person name="Kawai Y."/>
            <person name="Kawashima T."/>
            <person name="Kennedy M."/>
            <person name="Kinose K."/>
            <person name="Kinoshita T."/>
            <person name="Kohara Y."/>
            <person name="Koide E."/>
            <person name="Komatsu K."/>
            <person name="Kopischke S."/>
            <person name="Kubo M."/>
            <person name="Kyozuka J."/>
            <person name="Lagercrantz U."/>
            <person name="Lin S.S."/>
            <person name="Lindquist E."/>
            <person name="Lipzen A.M."/>
            <person name="Lu C.W."/>
            <person name="De Luna E."/>
            <person name="Martienssen R.A."/>
            <person name="Minamino N."/>
            <person name="Mizutani M."/>
            <person name="Mizutani M."/>
            <person name="Mochizuki N."/>
            <person name="Monte I."/>
            <person name="Mosher R."/>
            <person name="Nagasaki H."/>
            <person name="Nakagami H."/>
            <person name="Naramoto S."/>
            <person name="Nishitani K."/>
            <person name="Ohtani M."/>
            <person name="Okamoto T."/>
            <person name="Okumura M."/>
            <person name="Phillips J."/>
            <person name="Pollak B."/>
            <person name="Reinders A."/>
            <person name="Rovekamp M."/>
            <person name="Sano R."/>
            <person name="Sawa S."/>
            <person name="Schmid M.W."/>
            <person name="Shirakawa M."/>
            <person name="Solano R."/>
            <person name="Spunde A."/>
            <person name="Suetsugu N."/>
            <person name="Sugano S."/>
            <person name="Sugiyama A."/>
            <person name="Sun R."/>
            <person name="Suzuki Y."/>
            <person name="Takenaka M."/>
            <person name="Takezawa D."/>
            <person name="Tomogane H."/>
            <person name="Tsuzuki M."/>
            <person name="Ueda T."/>
            <person name="Umeda M."/>
            <person name="Ward J.M."/>
            <person name="Watanabe Y."/>
            <person name="Yazaki K."/>
            <person name="Yokoyama R."/>
            <person name="Yoshitake Y."/>
            <person name="Yotsui I."/>
            <person name="Zachgo S."/>
            <person name="Schmutz J."/>
        </authorList>
    </citation>
    <scope>NUCLEOTIDE SEQUENCE [LARGE SCALE GENOMIC DNA]</scope>
    <source>
        <strain evidence="3">Tak-1</strain>
    </source>
</reference>
<name>A0A2R6X821_MARPO</name>